<feature type="region of interest" description="Disordered" evidence="1">
    <location>
        <begin position="1"/>
        <end position="26"/>
    </location>
</feature>
<feature type="transmembrane region" description="Helical" evidence="2">
    <location>
        <begin position="240"/>
        <end position="258"/>
    </location>
</feature>
<feature type="transmembrane region" description="Helical" evidence="2">
    <location>
        <begin position="265"/>
        <end position="285"/>
    </location>
</feature>
<dbReference type="VEuPathDB" id="FungiDB:PYU1_G005196"/>
<dbReference type="Proteomes" id="UP000019132">
    <property type="component" value="Unassembled WGS sequence"/>
</dbReference>
<dbReference type="SUPFAM" id="SSF69848">
    <property type="entry name" value="LCCL domain"/>
    <property type="match status" value="1"/>
</dbReference>
<reference evidence="5" key="3">
    <citation type="submission" date="2015-02" db="UniProtKB">
        <authorList>
            <consortium name="EnsemblProtists"/>
        </authorList>
    </citation>
    <scope>IDENTIFICATION</scope>
    <source>
        <strain evidence="5">DAOM BR144</strain>
    </source>
</reference>
<dbReference type="PROSITE" id="PS50853">
    <property type="entry name" value="FN3"/>
    <property type="match status" value="1"/>
</dbReference>
<feature type="transmembrane region" description="Helical" evidence="2">
    <location>
        <begin position="374"/>
        <end position="392"/>
    </location>
</feature>
<feature type="transmembrane region" description="Helical" evidence="2">
    <location>
        <begin position="331"/>
        <end position="354"/>
    </location>
</feature>
<dbReference type="Gene3D" id="2.170.130.20">
    <property type="entry name" value="LCCL-like domain"/>
    <property type="match status" value="1"/>
</dbReference>
<evidence type="ECO:0000259" key="4">
    <source>
        <dbReference type="PROSITE" id="PS50853"/>
    </source>
</evidence>
<evidence type="ECO:0000313" key="6">
    <source>
        <dbReference type="Proteomes" id="UP000019132"/>
    </source>
</evidence>
<dbReference type="InterPro" id="IPR036609">
    <property type="entry name" value="LCCL_sf"/>
</dbReference>
<evidence type="ECO:0000313" key="5">
    <source>
        <dbReference type="EnsemblProtists" id="PYU1_T005207"/>
    </source>
</evidence>
<feature type="transmembrane region" description="Helical" evidence="2">
    <location>
        <begin position="297"/>
        <end position="319"/>
    </location>
</feature>
<dbReference type="Gene3D" id="2.60.40.10">
    <property type="entry name" value="Immunoglobulins"/>
    <property type="match status" value="1"/>
</dbReference>
<dbReference type="SUPFAM" id="SSF49265">
    <property type="entry name" value="Fibronectin type III"/>
    <property type="match status" value="1"/>
</dbReference>
<organism evidence="5 6">
    <name type="scientific">Globisporangium ultimum (strain ATCC 200006 / CBS 805.95 / DAOM BR144)</name>
    <name type="common">Pythium ultimum</name>
    <dbReference type="NCBI Taxonomy" id="431595"/>
    <lineage>
        <taxon>Eukaryota</taxon>
        <taxon>Sar</taxon>
        <taxon>Stramenopiles</taxon>
        <taxon>Oomycota</taxon>
        <taxon>Peronosporomycetes</taxon>
        <taxon>Pythiales</taxon>
        <taxon>Pythiaceae</taxon>
        <taxon>Globisporangium</taxon>
    </lineage>
</organism>
<dbReference type="InterPro" id="IPR004043">
    <property type="entry name" value="LCCL"/>
</dbReference>
<feature type="transmembrane region" description="Helical" evidence="2">
    <location>
        <begin position="404"/>
        <end position="422"/>
    </location>
</feature>
<dbReference type="EMBL" id="GL376633">
    <property type="status" value="NOT_ANNOTATED_CDS"/>
    <property type="molecule type" value="Genomic_DNA"/>
</dbReference>
<reference evidence="6" key="1">
    <citation type="journal article" date="2010" name="Genome Biol.">
        <title>Genome sequence of the necrotrophic plant pathogen Pythium ultimum reveals original pathogenicity mechanisms and effector repertoire.</title>
        <authorList>
            <person name="Levesque C.A."/>
            <person name="Brouwer H."/>
            <person name="Cano L."/>
            <person name="Hamilton J.P."/>
            <person name="Holt C."/>
            <person name="Huitema E."/>
            <person name="Raffaele S."/>
            <person name="Robideau G.P."/>
            <person name="Thines M."/>
            <person name="Win J."/>
            <person name="Zerillo M.M."/>
            <person name="Beakes G.W."/>
            <person name="Boore J.L."/>
            <person name="Busam D."/>
            <person name="Dumas B."/>
            <person name="Ferriera S."/>
            <person name="Fuerstenberg S.I."/>
            <person name="Gachon C.M."/>
            <person name="Gaulin E."/>
            <person name="Govers F."/>
            <person name="Grenville-Briggs L."/>
            <person name="Horner N."/>
            <person name="Hostetler J."/>
            <person name="Jiang R.H."/>
            <person name="Johnson J."/>
            <person name="Krajaejun T."/>
            <person name="Lin H."/>
            <person name="Meijer H.J."/>
            <person name="Moore B."/>
            <person name="Morris P."/>
            <person name="Phuntmart V."/>
            <person name="Puiu D."/>
            <person name="Shetty J."/>
            <person name="Stajich J.E."/>
            <person name="Tripathy S."/>
            <person name="Wawra S."/>
            <person name="van West P."/>
            <person name="Whitty B.R."/>
            <person name="Coutinho P.M."/>
            <person name="Henrissat B."/>
            <person name="Martin F."/>
            <person name="Thomas P.D."/>
            <person name="Tyler B.M."/>
            <person name="De Vries R.P."/>
            <person name="Kamoun S."/>
            <person name="Yandell M."/>
            <person name="Tisserat N."/>
            <person name="Buell C.R."/>
        </authorList>
    </citation>
    <scope>NUCLEOTIDE SEQUENCE</scope>
    <source>
        <strain evidence="6">DAOM:BR144</strain>
    </source>
</reference>
<keyword evidence="2" id="KW-1133">Transmembrane helix</keyword>
<dbReference type="InParanoid" id="K3WJR5"/>
<dbReference type="eggNOG" id="ENOG502QUEX">
    <property type="taxonomic scope" value="Eukaryota"/>
</dbReference>
<feature type="domain" description="Fibronectin type-III" evidence="4">
    <location>
        <begin position="485"/>
        <end position="567"/>
    </location>
</feature>
<dbReference type="EnsemblProtists" id="PYU1_T005207">
    <property type="protein sequence ID" value="PYU1_T005207"/>
    <property type="gene ID" value="PYU1_G005196"/>
</dbReference>
<dbReference type="InterPro" id="IPR036116">
    <property type="entry name" value="FN3_sf"/>
</dbReference>
<feature type="transmembrane region" description="Helical" evidence="2">
    <location>
        <begin position="87"/>
        <end position="109"/>
    </location>
</feature>
<dbReference type="InterPro" id="IPR013783">
    <property type="entry name" value="Ig-like_fold"/>
</dbReference>
<dbReference type="PANTHER" id="PTHR31331:SF1">
    <property type="entry name" value="CYSTEINE RICH SECRETORY PROTEIN LCCL DOMAIN CONTAINING 2"/>
    <property type="match status" value="1"/>
</dbReference>
<evidence type="ECO:0000256" key="2">
    <source>
        <dbReference type="SAM" id="Phobius"/>
    </source>
</evidence>
<dbReference type="InterPro" id="IPR051957">
    <property type="entry name" value="CRISP-LCCL_domain"/>
</dbReference>
<protein>
    <recommendedName>
        <fullName evidence="7">LCCL domain-containing protein</fullName>
    </recommendedName>
</protein>
<dbReference type="HOGENOM" id="CLU_036358_0_0_1"/>
<dbReference type="SMART" id="SM00060">
    <property type="entry name" value="FN3"/>
    <property type="match status" value="1"/>
</dbReference>
<evidence type="ECO:0008006" key="7">
    <source>
        <dbReference type="Google" id="ProtNLM"/>
    </source>
</evidence>
<dbReference type="SMART" id="SM00603">
    <property type="entry name" value="LCCL"/>
    <property type="match status" value="1"/>
</dbReference>
<dbReference type="PROSITE" id="PS50820">
    <property type="entry name" value="LCCL"/>
    <property type="match status" value="1"/>
</dbReference>
<name>K3WJR5_GLOUD</name>
<reference evidence="6" key="2">
    <citation type="submission" date="2010-04" db="EMBL/GenBank/DDBJ databases">
        <authorList>
            <person name="Buell R."/>
            <person name="Hamilton J."/>
            <person name="Hostetler J."/>
        </authorList>
    </citation>
    <scope>NUCLEOTIDE SEQUENCE [LARGE SCALE GENOMIC DNA]</scope>
    <source>
        <strain evidence="6">DAOM:BR144</strain>
    </source>
</reference>
<keyword evidence="6" id="KW-1185">Reference proteome</keyword>
<evidence type="ECO:0000256" key="1">
    <source>
        <dbReference type="SAM" id="MobiDB-lite"/>
    </source>
</evidence>
<dbReference type="InterPro" id="IPR003961">
    <property type="entry name" value="FN3_dom"/>
</dbReference>
<feature type="domain" description="LCCL" evidence="3">
    <location>
        <begin position="118"/>
        <end position="216"/>
    </location>
</feature>
<sequence>MRFARTSAATGVAPMATSGDLQEPDAESAIMSPDLSAAPTLVYMRAPREHSRASSVSSGDDTDGNEKRATQFSRETTLLYLRANGVLILYSGVAFMLLLLMFHLSFFAAEMDDDNGAKPEFIGCRSWAYDDSCGLNGIDCRPFESDWSAFRCPTKCNLDGSSSLAVYGSGPYRADSRICRAAIHAGVISSNGGCGYYKFSGAATAFYGSSAHGVDSHEYLSWFPKTIEFKKGSSSYCTDLSWGILAVAVVIFFGYALLPRTNPAMLFYALVAWGFVYVHMIAQTSSVDYTGIALRTFGEIFVLLAASSFVFRLAPAYTFSHWNQLPIVRRVLLWGVCYVLPYHLLLHMNFIAFVPWLNFNIGGYEGTDTNAGTYIVIACIVVIALVCAFVFLRQLYRVGIWKKYILLYFLLVSWVLISWALFHSTDFHLHHTMLFALIIPFTRFPTPLAAAAQSAVLGGFVQGYAAWGWSSYLETIPTYLAIERPSSPPVAFNITTTSANISWGSLKEVDGYSLRLNSVEVYRGLDTNTTIANLEPNLTYFLTVAGVASYGTNGRDGPEANFTTLVN</sequence>
<dbReference type="AlphaFoldDB" id="K3WJR5"/>
<dbReference type="OMA" id="HWDKTVL"/>
<dbReference type="PANTHER" id="PTHR31331">
    <property type="entry name" value="LCCL DOMAIN PROTEIN (AFU_ORTHOLOGUE AFUA_5G08630)"/>
    <property type="match status" value="1"/>
</dbReference>
<accession>K3WJR5</accession>
<dbReference type="CDD" id="cd00063">
    <property type="entry name" value="FN3"/>
    <property type="match status" value="1"/>
</dbReference>
<keyword evidence="2" id="KW-0472">Membrane</keyword>
<keyword evidence="2" id="KW-0812">Transmembrane</keyword>
<dbReference type="Pfam" id="PF03815">
    <property type="entry name" value="LCCL"/>
    <property type="match status" value="1"/>
</dbReference>
<proteinExistence type="predicted"/>
<feature type="region of interest" description="Disordered" evidence="1">
    <location>
        <begin position="49"/>
        <end position="68"/>
    </location>
</feature>
<evidence type="ECO:0000259" key="3">
    <source>
        <dbReference type="PROSITE" id="PS50820"/>
    </source>
</evidence>